<proteinExistence type="predicted"/>
<evidence type="ECO:0000313" key="4">
    <source>
        <dbReference type="EMBL" id="MDW0112347.1"/>
    </source>
</evidence>
<dbReference type="SMART" id="SM00646">
    <property type="entry name" value="Ami_3"/>
    <property type="match status" value="1"/>
</dbReference>
<evidence type="ECO:0000256" key="2">
    <source>
        <dbReference type="ARBA" id="ARBA00023316"/>
    </source>
</evidence>
<dbReference type="InterPro" id="IPR050695">
    <property type="entry name" value="N-acetylmuramoyl_amidase_3"/>
</dbReference>
<keyword evidence="1 4" id="KW-0378">Hydrolase</keyword>
<sequence length="506" mass="54534">MSTLMKWVLAFILLISIFHNTPSVLAGGETVTINTQSLNVRSGPGLTYPVVASIKKGEKAEIVSSSGDWYKIQLNSDTGWVASWLVLKDGVSESIQGTAVSKVDALNIRTEPTLNAAVIGKLSVGETVTVTGRQGQWASISRNGSQGWVHTDYISSVTQQTNGKTTETKNAQQFTVSVNALNVRKEAGLSSKVIGQVHEGDAYPVDAIDGNWVRISMGKDGYGWVYTFHGTLGPKKTKSEAASTTKQVTVLTNGTNIRSSATTSSAIVTRADAGDRLTVTGEEGDWYHVTLPSGQPAYIAKWVVSTGNVSQANMTTDKPVEKRVPGTLKGLTIAIDAGHGGHDRGTTGAQGTDEKYLTLKTAELLAGKLRAAGANVIMTRESDTYIALRKRTTISKTADADAFISLHYDANPDTSITGFTTYYTHSNQKQLATSINDGLANNINLRNRGAQPANFLVLRENRKNSLLIELGFLSNPSEERVLITEKFREQATHGIYKGLLAYFDEQ</sequence>
<dbReference type="Pfam" id="PF01520">
    <property type="entry name" value="Amidase_3"/>
    <property type="match status" value="1"/>
</dbReference>
<feature type="domain" description="SH3b" evidence="3">
    <location>
        <begin position="243"/>
        <end position="307"/>
    </location>
</feature>
<keyword evidence="5" id="KW-1185">Reference proteome</keyword>
<dbReference type="EC" id="3.5.1.28" evidence="4"/>
<organism evidence="4 5">
    <name type="scientific">Sporosarcina saromensis</name>
    <dbReference type="NCBI Taxonomy" id="359365"/>
    <lineage>
        <taxon>Bacteria</taxon>
        <taxon>Bacillati</taxon>
        <taxon>Bacillota</taxon>
        <taxon>Bacilli</taxon>
        <taxon>Bacillales</taxon>
        <taxon>Caryophanaceae</taxon>
        <taxon>Sporosarcina</taxon>
    </lineage>
</organism>
<accession>A0ABU4G5U4</accession>
<gene>
    <name evidence="4" type="ORF">QT711_04065</name>
</gene>
<evidence type="ECO:0000313" key="5">
    <source>
        <dbReference type="Proteomes" id="UP001282284"/>
    </source>
</evidence>
<dbReference type="SUPFAM" id="SSF53187">
    <property type="entry name" value="Zn-dependent exopeptidases"/>
    <property type="match status" value="1"/>
</dbReference>
<dbReference type="GO" id="GO:0008745">
    <property type="term" value="F:N-acetylmuramoyl-L-alanine amidase activity"/>
    <property type="evidence" value="ECO:0007669"/>
    <property type="project" value="UniProtKB-EC"/>
</dbReference>
<dbReference type="PANTHER" id="PTHR30404:SF0">
    <property type="entry name" value="N-ACETYLMURAMOYL-L-ALANINE AMIDASE AMIC"/>
    <property type="match status" value="1"/>
</dbReference>
<evidence type="ECO:0000259" key="3">
    <source>
        <dbReference type="PROSITE" id="PS51781"/>
    </source>
</evidence>
<dbReference type="EMBL" id="JAUBDI010000002">
    <property type="protein sequence ID" value="MDW0112347.1"/>
    <property type="molecule type" value="Genomic_DNA"/>
</dbReference>
<dbReference type="PROSITE" id="PS51781">
    <property type="entry name" value="SH3B"/>
    <property type="match status" value="4"/>
</dbReference>
<dbReference type="Pfam" id="PF08239">
    <property type="entry name" value="SH3_3"/>
    <property type="match status" value="4"/>
</dbReference>
<feature type="domain" description="SH3b" evidence="3">
    <location>
        <begin position="96"/>
        <end position="158"/>
    </location>
</feature>
<dbReference type="PIRSF" id="PIRSF037846">
    <property type="entry name" value="Autolysin_YrvJ_prd"/>
    <property type="match status" value="1"/>
</dbReference>
<reference evidence="4 5" key="1">
    <citation type="submission" date="2023-06" db="EMBL/GenBank/DDBJ databases">
        <title>Sporosarcina sp. nov., isolated from Korean traditional fermented seafood 'Jeotgal'.</title>
        <authorList>
            <person name="Yang A.I."/>
            <person name="Shin N.-R."/>
        </authorList>
    </citation>
    <scope>NUCLEOTIDE SEQUENCE [LARGE SCALE GENOMIC DNA]</scope>
    <source>
        <strain evidence="4 5">KCTC13119</strain>
    </source>
</reference>
<protein>
    <submittedName>
        <fullName evidence="4">N-acetylmuramoyl-L-alanine amidase</fullName>
        <ecNumber evidence="4">3.5.1.28</ecNumber>
    </submittedName>
</protein>
<dbReference type="InterPro" id="IPR017293">
    <property type="entry name" value="N-acetylmuramoyl-L-ala_amidase"/>
</dbReference>
<keyword evidence="2" id="KW-0961">Cell wall biogenesis/degradation</keyword>
<dbReference type="RefSeq" id="WP_317942233.1">
    <property type="nucleotide sequence ID" value="NZ_JAUBDI010000002.1"/>
</dbReference>
<dbReference type="Proteomes" id="UP001282284">
    <property type="component" value="Unassembled WGS sequence"/>
</dbReference>
<dbReference type="CDD" id="cd02696">
    <property type="entry name" value="MurNAc-LAA"/>
    <property type="match status" value="1"/>
</dbReference>
<dbReference type="PANTHER" id="PTHR30404">
    <property type="entry name" value="N-ACETYLMURAMOYL-L-ALANINE AMIDASE"/>
    <property type="match status" value="1"/>
</dbReference>
<name>A0ABU4G5U4_9BACL</name>
<dbReference type="Gene3D" id="2.30.30.40">
    <property type="entry name" value="SH3 Domains"/>
    <property type="match status" value="4"/>
</dbReference>
<dbReference type="InterPro" id="IPR002508">
    <property type="entry name" value="MurNAc-LAA_cat"/>
</dbReference>
<comment type="caution">
    <text evidence="4">The sequence shown here is derived from an EMBL/GenBank/DDBJ whole genome shotgun (WGS) entry which is preliminary data.</text>
</comment>
<evidence type="ECO:0000256" key="1">
    <source>
        <dbReference type="ARBA" id="ARBA00022801"/>
    </source>
</evidence>
<dbReference type="InterPro" id="IPR003646">
    <property type="entry name" value="SH3-like_bac-type"/>
</dbReference>
<dbReference type="SMART" id="SM00287">
    <property type="entry name" value="SH3b"/>
    <property type="match status" value="4"/>
</dbReference>
<feature type="domain" description="SH3b" evidence="3">
    <location>
        <begin position="171"/>
        <end position="236"/>
    </location>
</feature>
<feature type="domain" description="SH3b" evidence="3">
    <location>
        <begin position="28"/>
        <end position="89"/>
    </location>
</feature>
<dbReference type="Gene3D" id="3.40.630.40">
    <property type="entry name" value="Zn-dependent exopeptidases"/>
    <property type="match status" value="1"/>
</dbReference>